<evidence type="ECO:0000256" key="7">
    <source>
        <dbReference type="ARBA" id="ARBA00023098"/>
    </source>
</evidence>
<keyword evidence="7 10" id="KW-0443">Lipid metabolism</keyword>
<evidence type="ECO:0000256" key="3">
    <source>
        <dbReference type="ARBA" id="ARBA00022679"/>
    </source>
</evidence>
<organism evidence="12 13">
    <name type="scientific">Devosia algicola</name>
    <dbReference type="NCBI Taxonomy" id="3026418"/>
    <lineage>
        <taxon>Bacteria</taxon>
        <taxon>Pseudomonadati</taxon>
        <taxon>Pseudomonadota</taxon>
        <taxon>Alphaproteobacteria</taxon>
        <taxon>Hyphomicrobiales</taxon>
        <taxon>Devosiaceae</taxon>
        <taxon>Devosia</taxon>
    </lineage>
</organism>
<dbReference type="Pfam" id="PF03255">
    <property type="entry name" value="ACCA"/>
    <property type="match status" value="1"/>
</dbReference>
<name>A0ABY7YJZ2_9HYPH</name>
<dbReference type="SUPFAM" id="SSF52096">
    <property type="entry name" value="ClpP/crotonase"/>
    <property type="match status" value="1"/>
</dbReference>
<sequence>MQSYLDFEKPVADLEGKIAELKSLAATDQAVSIDEEVNRLSSRADEALIDIYKRLTPWQKTQVARHPQRPHFSDYIKGLFSEWSPLAGDRKFAEDSAIQAGLARFNGQPVAILGQEKGNSTETRLKHNFGMARPEGYRKAVRIMEMADRFNIPVISLVDTSGAYPGIGAEERGQAEAIARSTEKSLELGVPNLAIIIGEGGSGGAIAIATASRVLMLEHAVYSVISPEGGATILWRDAAKAQDAANNMKITAADLLAFHVIDGIITEPTGGAHRHPEAIMDSTRGAIASFLDDFADKSRLEVREHRREKFIAIGTNLP</sequence>
<dbReference type="Proteomes" id="UP001220530">
    <property type="component" value="Chromosome"/>
</dbReference>
<protein>
    <recommendedName>
        <fullName evidence="10">Acetyl-coenzyme A carboxylase carboxyl transferase subunit alpha</fullName>
        <shortName evidence="10">ACCase subunit alpha</shortName>
        <shortName evidence="10">Acetyl-CoA carboxylase carboxyltransferase subunit alpha</shortName>
        <ecNumber evidence="10">2.1.3.15</ecNumber>
    </recommendedName>
</protein>
<evidence type="ECO:0000313" key="13">
    <source>
        <dbReference type="Proteomes" id="UP001220530"/>
    </source>
</evidence>
<comment type="subunit">
    <text evidence="10">Acetyl-CoA carboxylase is a heterohexamer composed of biotin carboxyl carrier protein (AccB), biotin carboxylase (AccC) and two subunits each of ACCase subunit alpha (AccA) and ACCase subunit beta (AccD).</text>
</comment>
<evidence type="ECO:0000256" key="6">
    <source>
        <dbReference type="ARBA" id="ARBA00022840"/>
    </source>
</evidence>
<dbReference type="PROSITE" id="PS50989">
    <property type="entry name" value="COA_CT_CTER"/>
    <property type="match status" value="1"/>
</dbReference>
<keyword evidence="6 10" id="KW-0067">ATP-binding</keyword>
<dbReference type="EMBL" id="CP118246">
    <property type="protein sequence ID" value="WDR01404.1"/>
    <property type="molecule type" value="Genomic_DNA"/>
</dbReference>
<comment type="similarity">
    <text evidence="10">Belongs to the AccA family.</text>
</comment>
<dbReference type="PRINTS" id="PR01069">
    <property type="entry name" value="ACCCTRFRASEA"/>
</dbReference>
<evidence type="ECO:0000256" key="5">
    <source>
        <dbReference type="ARBA" id="ARBA00022832"/>
    </source>
</evidence>
<dbReference type="RefSeq" id="WP_282217815.1">
    <property type="nucleotide sequence ID" value="NZ_CP118246.1"/>
</dbReference>
<keyword evidence="13" id="KW-1185">Reference proteome</keyword>
<keyword evidence="3 10" id="KW-0808">Transferase</keyword>
<dbReference type="GO" id="GO:0003989">
    <property type="term" value="F:acetyl-CoA carboxylase activity"/>
    <property type="evidence" value="ECO:0007669"/>
    <property type="project" value="UniProtKB-EC"/>
</dbReference>
<comment type="pathway">
    <text evidence="1 10">Lipid metabolism; malonyl-CoA biosynthesis; malonyl-CoA from acetyl-CoA: step 1/1.</text>
</comment>
<keyword evidence="10" id="KW-0963">Cytoplasm</keyword>
<keyword evidence="2 10" id="KW-0444">Lipid biosynthesis</keyword>
<dbReference type="InterPro" id="IPR011763">
    <property type="entry name" value="COA_CT_C"/>
</dbReference>
<dbReference type="HAMAP" id="MF_00823">
    <property type="entry name" value="AcetylCoA_CT_alpha"/>
    <property type="match status" value="1"/>
</dbReference>
<evidence type="ECO:0000259" key="11">
    <source>
        <dbReference type="PROSITE" id="PS50989"/>
    </source>
</evidence>
<evidence type="ECO:0000256" key="10">
    <source>
        <dbReference type="HAMAP-Rule" id="MF_00823"/>
    </source>
</evidence>
<proteinExistence type="inferred from homology"/>
<evidence type="ECO:0000313" key="12">
    <source>
        <dbReference type="EMBL" id="WDR01404.1"/>
    </source>
</evidence>
<dbReference type="PANTHER" id="PTHR42853">
    <property type="entry name" value="ACETYL-COENZYME A CARBOXYLASE CARBOXYL TRANSFERASE SUBUNIT ALPHA"/>
    <property type="match status" value="1"/>
</dbReference>
<accession>A0ABY7YJZ2</accession>
<dbReference type="NCBIfam" id="TIGR00513">
    <property type="entry name" value="accA"/>
    <property type="match status" value="1"/>
</dbReference>
<evidence type="ECO:0000256" key="2">
    <source>
        <dbReference type="ARBA" id="ARBA00022516"/>
    </source>
</evidence>
<evidence type="ECO:0000256" key="4">
    <source>
        <dbReference type="ARBA" id="ARBA00022741"/>
    </source>
</evidence>
<comment type="catalytic activity">
    <reaction evidence="9 10">
        <text>N(6)-carboxybiotinyl-L-lysyl-[protein] + acetyl-CoA = N(6)-biotinyl-L-lysyl-[protein] + malonyl-CoA</text>
        <dbReference type="Rhea" id="RHEA:54728"/>
        <dbReference type="Rhea" id="RHEA-COMP:10505"/>
        <dbReference type="Rhea" id="RHEA-COMP:10506"/>
        <dbReference type="ChEBI" id="CHEBI:57288"/>
        <dbReference type="ChEBI" id="CHEBI:57384"/>
        <dbReference type="ChEBI" id="CHEBI:83144"/>
        <dbReference type="ChEBI" id="CHEBI:83145"/>
        <dbReference type="EC" id="2.1.3.15"/>
    </reaction>
</comment>
<dbReference type="PANTHER" id="PTHR42853:SF3">
    <property type="entry name" value="ACETYL-COENZYME A CARBOXYLASE CARBOXYL TRANSFERASE SUBUNIT ALPHA, CHLOROPLASTIC"/>
    <property type="match status" value="1"/>
</dbReference>
<evidence type="ECO:0000256" key="8">
    <source>
        <dbReference type="ARBA" id="ARBA00023160"/>
    </source>
</evidence>
<gene>
    <name evidence="10" type="primary">accA</name>
    <name evidence="12" type="ORF">PSQ19_11315</name>
</gene>
<dbReference type="NCBIfam" id="NF041504">
    <property type="entry name" value="AccA_sub"/>
    <property type="match status" value="1"/>
</dbReference>
<comment type="function">
    <text evidence="10">Component of the acetyl coenzyme A carboxylase (ACC) complex. First, biotin carboxylase catalyzes the carboxylation of biotin on its carrier protein (BCCP) and then the CO(2) group is transferred by the carboxyltransferase to acetyl-CoA to form malonyl-CoA.</text>
</comment>
<keyword evidence="8 10" id="KW-0275">Fatty acid biosynthesis</keyword>
<evidence type="ECO:0000256" key="9">
    <source>
        <dbReference type="ARBA" id="ARBA00049152"/>
    </source>
</evidence>
<keyword evidence="12" id="KW-0436">Ligase</keyword>
<comment type="subcellular location">
    <subcellularLocation>
        <location evidence="10">Cytoplasm</location>
    </subcellularLocation>
</comment>
<dbReference type="EC" id="2.1.3.15" evidence="10"/>
<dbReference type="InterPro" id="IPR029045">
    <property type="entry name" value="ClpP/crotonase-like_dom_sf"/>
</dbReference>
<evidence type="ECO:0000256" key="1">
    <source>
        <dbReference type="ARBA" id="ARBA00004956"/>
    </source>
</evidence>
<keyword evidence="5 10" id="KW-0276">Fatty acid metabolism</keyword>
<keyword evidence="4 10" id="KW-0547">Nucleotide-binding</keyword>
<dbReference type="NCBIfam" id="NF004344">
    <property type="entry name" value="PRK05724.1"/>
    <property type="match status" value="1"/>
</dbReference>
<dbReference type="Gene3D" id="3.90.226.10">
    <property type="entry name" value="2-enoyl-CoA Hydratase, Chain A, domain 1"/>
    <property type="match status" value="1"/>
</dbReference>
<feature type="domain" description="CoA carboxyltransferase C-terminal" evidence="11">
    <location>
        <begin position="40"/>
        <end position="293"/>
    </location>
</feature>
<reference evidence="12 13" key="1">
    <citation type="submission" date="2023-02" db="EMBL/GenBank/DDBJ databases">
        <title>Devosia algicola sp. nov., isolated from the phycosphere of marine algae.</title>
        <authorList>
            <person name="Kim J.M."/>
            <person name="Lee J.K."/>
            <person name="Choi B.J."/>
            <person name="Bayburt H."/>
            <person name="Jeon C.O."/>
        </authorList>
    </citation>
    <scope>NUCLEOTIDE SEQUENCE [LARGE SCALE GENOMIC DNA]</scope>
    <source>
        <strain evidence="12 13">G20-9</strain>
    </source>
</reference>
<dbReference type="InterPro" id="IPR001095">
    <property type="entry name" value="Acetyl_CoA_COase_a_su"/>
</dbReference>